<name>A0ABU3GK58_9MICO</name>
<accession>A0ABU3GK58</accession>
<keyword evidence="8 9" id="KW-0131">Cell cycle</keyword>
<evidence type="ECO:0000256" key="4">
    <source>
        <dbReference type="ARBA" id="ARBA00022618"/>
    </source>
</evidence>
<dbReference type="InterPro" id="IPR003439">
    <property type="entry name" value="ABC_transporter-like_ATP-bd"/>
</dbReference>
<protein>
    <recommendedName>
        <fullName evidence="2 9">Cell division ATP-binding protein FtsE</fullName>
    </recommendedName>
</protein>
<keyword evidence="5 9" id="KW-0547">Nucleotide-binding</keyword>
<comment type="subcellular location">
    <subcellularLocation>
        <location evidence="9">Cell membrane</location>
        <topology evidence="9">Peripheral membrane protein</topology>
        <orientation evidence="9">Cytoplasmic side</orientation>
    </subcellularLocation>
</comment>
<keyword evidence="13" id="KW-1185">Reference proteome</keyword>
<comment type="function">
    <text evidence="9">Part of the ABC transporter FtsEX involved in cellular division.</text>
</comment>
<dbReference type="GO" id="GO:0051301">
    <property type="term" value="P:cell division"/>
    <property type="evidence" value="ECO:0007669"/>
    <property type="project" value="UniProtKB-KW"/>
</dbReference>
<sequence length="360" mass="38139">MIRFEKVSKRYRGTSKPALSDVEFDVQRGEFVFLVGASGSGKSSCLRLILREDTASDGRVVVLGRDVRGLSTRKVPYFRRHIGSVFQDFRLLPNKTVFQNVAFSLQVIGSSRAFIQQSVPEALALVGLDGKEKRLPHELSGGEQQRVAIARAIVNRPQILLADEPTGNLDPGTSIDIMQLLARINAGGTTVVMATHEAGFVDQMQRRVIELRGGVIVRDERGGGYGDTSSLPVLRPETVKGAAATAALTAVLELQKQIVSSGDTGAVEPLPEVVEPPAPQPDAVLPAVPVVNDPPVADSPPNEQQTQDAAAPAAASEPDTGTRGIPISPAEIDLAGIDGLGAADRLGLGRRDEDEVGPTA</sequence>
<dbReference type="Gene3D" id="3.40.50.300">
    <property type="entry name" value="P-loop containing nucleotide triphosphate hydrolases"/>
    <property type="match status" value="1"/>
</dbReference>
<evidence type="ECO:0000256" key="2">
    <source>
        <dbReference type="ARBA" id="ARBA00020019"/>
    </source>
</evidence>
<dbReference type="SMART" id="SM00382">
    <property type="entry name" value="AAA"/>
    <property type="match status" value="1"/>
</dbReference>
<reference evidence="12 13" key="1">
    <citation type="submission" date="2023-08" db="EMBL/GenBank/DDBJ databases">
        <title>Microbacterium aquilitoris sp. nov. and Microbacterium gwkjibeachense sp. nov., isolated from beach.</title>
        <authorList>
            <person name="Lee S.D."/>
            <person name="Yang H."/>
            <person name="Kim I."/>
        </authorList>
    </citation>
    <scope>NUCLEOTIDE SEQUENCE [LARGE SCALE GENOMIC DNA]</scope>
    <source>
        <strain evidence="12 13">KSW-18</strain>
    </source>
</reference>
<proteinExistence type="inferred from homology"/>
<organism evidence="12 13">
    <name type="scientific">Microbacterium aquilitoris</name>
    <dbReference type="NCBI Taxonomy" id="3067307"/>
    <lineage>
        <taxon>Bacteria</taxon>
        <taxon>Bacillati</taxon>
        <taxon>Actinomycetota</taxon>
        <taxon>Actinomycetes</taxon>
        <taxon>Micrococcales</taxon>
        <taxon>Microbacteriaceae</taxon>
        <taxon>Microbacterium</taxon>
    </lineage>
</organism>
<evidence type="ECO:0000313" key="12">
    <source>
        <dbReference type="EMBL" id="MDT3331090.1"/>
    </source>
</evidence>
<dbReference type="GO" id="GO:0005524">
    <property type="term" value="F:ATP binding"/>
    <property type="evidence" value="ECO:0007669"/>
    <property type="project" value="UniProtKB-KW"/>
</dbReference>
<comment type="caution">
    <text evidence="12">The sequence shown here is derived from an EMBL/GenBank/DDBJ whole genome shotgun (WGS) entry which is preliminary data.</text>
</comment>
<dbReference type="PANTHER" id="PTHR24220:SF470">
    <property type="entry name" value="CELL DIVISION ATP-BINDING PROTEIN FTSE"/>
    <property type="match status" value="1"/>
</dbReference>
<evidence type="ECO:0000256" key="5">
    <source>
        <dbReference type="ARBA" id="ARBA00022741"/>
    </source>
</evidence>
<comment type="subunit">
    <text evidence="9">Homodimer. Forms a membrane-associated complex with FtsX.</text>
</comment>
<dbReference type="SUPFAM" id="SSF52540">
    <property type="entry name" value="P-loop containing nucleoside triphosphate hydrolases"/>
    <property type="match status" value="1"/>
</dbReference>
<evidence type="ECO:0000256" key="10">
    <source>
        <dbReference type="SAM" id="MobiDB-lite"/>
    </source>
</evidence>
<evidence type="ECO:0000256" key="6">
    <source>
        <dbReference type="ARBA" id="ARBA00022840"/>
    </source>
</evidence>
<dbReference type="InterPro" id="IPR027417">
    <property type="entry name" value="P-loop_NTPase"/>
</dbReference>
<dbReference type="EMBL" id="JAUZVT010000002">
    <property type="protein sequence ID" value="MDT3331090.1"/>
    <property type="molecule type" value="Genomic_DNA"/>
</dbReference>
<evidence type="ECO:0000256" key="1">
    <source>
        <dbReference type="ARBA" id="ARBA00005417"/>
    </source>
</evidence>
<dbReference type="PROSITE" id="PS50893">
    <property type="entry name" value="ABC_TRANSPORTER_2"/>
    <property type="match status" value="1"/>
</dbReference>
<keyword evidence="7 9" id="KW-0472">Membrane</keyword>
<dbReference type="PROSITE" id="PS00211">
    <property type="entry name" value="ABC_TRANSPORTER_1"/>
    <property type="match status" value="1"/>
</dbReference>
<dbReference type="PANTHER" id="PTHR24220">
    <property type="entry name" value="IMPORT ATP-BINDING PROTEIN"/>
    <property type="match status" value="1"/>
</dbReference>
<evidence type="ECO:0000256" key="8">
    <source>
        <dbReference type="ARBA" id="ARBA00023306"/>
    </source>
</evidence>
<evidence type="ECO:0000259" key="11">
    <source>
        <dbReference type="PROSITE" id="PS50893"/>
    </source>
</evidence>
<feature type="region of interest" description="Disordered" evidence="10">
    <location>
        <begin position="269"/>
        <end position="334"/>
    </location>
</feature>
<evidence type="ECO:0000313" key="13">
    <source>
        <dbReference type="Proteomes" id="UP001262835"/>
    </source>
</evidence>
<evidence type="ECO:0000256" key="3">
    <source>
        <dbReference type="ARBA" id="ARBA00022475"/>
    </source>
</evidence>
<gene>
    <name evidence="9 12" type="primary">ftsE</name>
    <name evidence="12" type="ORF">Q9S78_10430</name>
</gene>
<dbReference type="Pfam" id="PF00005">
    <property type="entry name" value="ABC_tran"/>
    <property type="match status" value="1"/>
</dbReference>
<keyword evidence="4 9" id="KW-0132">Cell division</keyword>
<dbReference type="RefSeq" id="WP_311870174.1">
    <property type="nucleotide sequence ID" value="NZ_JAUZVT010000002.1"/>
</dbReference>
<feature type="compositionally biased region" description="Low complexity" evidence="10">
    <location>
        <begin position="281"/>
        <end position="301"/>
    </location>
</feature>
<dbReference type="InterPro" id="IPR005286">
    <property type="entry name" value="Cell_div_FtsE"/>
</dbReference>
<dbReference type="InterPro" id="IPR003593">
    <property type="entry name" value="AAA+_ATPase"/>
</dbReference>
<dbReference type="NCBIfam" id="TIGR02673">
    <property type="entry name" value="FtsE"/>
    <property type="match status" value="1"/>
</dbReference>
<evidence type="ECO:0000256" key="9">
    <source>
        <dbReference type="RuleBase" id="RU365094"/>
    </source>
</evidence>
<keyword evidence="6 9" id="KW-0067">ATP-binding</keyword>
<feature type="domain" description="ABC transporter" evidence="11">
    <location>
        <begin position="2"/>
        <end position="238"/>
    </location>
</feature>
<dbReference type="InterPro" id="IPR015854">
    <property type="entry name" value="ABC_transpr_LolD-like"/>
</dbReference>
<keyword evidence="3 9" id="KW-1003">Cell membrane</keyword>
<evidence type="ECO:0000256" key="7">
    <source>
        <dbReference type="ARBA" id="ARBA00023136"/>
    </source>
</evidence>
<dbReference type="InterPro" id="IPR017871">
    <property type="entry name" value="ABC_transporter-like_CS"/>
</dbReference>
<dbReference type="Proteomes" id="UP001262835">
    <property type="component" value="Unassembled WGS sequence"/>
</dbReference>
<comment type="similarity">
    <text evidence="1 9">Belongs to the ABC transporter superfamily.</text>
</comment>